<dbReference type="FunFam" id="3.90.170.10:FF:000001">
    <property type="entry name" value="Adenylosuccinate synthetase"/>
    <property type="match status" value="1"/>
</dbReference>
<dbReference type="SUPFAM" id="SSF52540">
    <property type="entry name" value="P-loop containing nucleoside triphosphate hydrolases"/>
    <property type="match status" value="1"/>
</dbReference>
<feature type="binding site" evidence="10">
    <location>
        <position position="142"/>
    </location>
    <ligand>
        <name>IMP</name>
        <dbReference type="ChEBI" id="CHEBI:58053"/>
    </ligand>
</feature>
<feature type="binding site" evidence="10">
    <location>
        <position position="24"/>
    </location>
    <ligand>
        <name>Mg(2+)</name>
        <dbReference type="ChEBI" id="CHEBI:18420"/>
    </ligand>
</feature>
<name>A0AAD9GJW5_BABDI</name>
<evidence type="ECO:0000256" key="2">
    <source>
        <dbReference type="ARBA" id="ARBA00022490"/>
    </source>
</evidence>
<feature type="active site" description="Proton donor" evidence="10">
    <location>
        <position position="52"/>
    </location>
</feature>
<proteinExistence type="inferred from homology"/>
<dbReference type="InterPro" id="IPR042110">
    <property type="entry name" value="Adenylosuccinate_synth_dom2"/>
</dbReference>
<keyword evidence="7 10" id="KW-0460">Magnesium</keyword>
<evidence type="ECO:0000313" key="12">
    <source>
        <dbReference type="EMBL" id="KAK1939511.1"/>
    </source>
</evidence>
<dbReference type="PANTHER" id="PTHR11846:SF0">
    <property type="entry name" value="ADENYLOSUCCINATE SYNTHETASE"/>
    <property type="match status" value="1"/>
</dbReference>
<comment type="catalytic activity">
    <reaction evidence="10 11">
        <text>IMP + L-aspartate + GTP = N(6)-(1,2-dicarboxyethyl)-AMP + GDP + phosphate + 2 H(+)</text>
        <dbReference type="Rhea" id="RHEA:15753"/>
        <dbReference type="ChEBI" id="CHEBI:15378"/>
        <dbReference type="ChEBI" id="CHEBI:29991"/>
        <dbReference type="ChEBI" id="CHEBI:37565"/>
        <dbReference type="ChEBI" id="CHEBI:43474"/>
        <dbReference type="ChEBI" id="CHEBI:57567"/>
        <dbReference type="ChEBI" id="CHEBI:58053"/>
        <dbReference type="ChEBI" id="CHEBI:58189"/>
        <dbReference type="EC" id="6.3.4.4"/>
    </reaction>
</comment>
<reference evidence="12" key="1">
    <citation type="journal article" date="2014" name="Nucleic Acids Res.">
        <title>The evolutionary dynamics of variant antigen genes in Babesia reveal a history of genomic innovation underlying host-parasite interaction.</title>
        <authorList>
            <person name="Jackson A.P."/>
            <person name="Otto T.D."/>
            <person name="Darby A."/>
            <person name="Ramaprasad A."/>
            <person name="Xia D."/>
            <person name="Echaide I.E."/>
            <person name="Farber M."/>
            <person name="Gahlot S."/>
            <person name="Gamble J."/>
            <person name="Gupta D."/>
            <person name="Gupta Y."/>
            <person name="Jackson L."/>
            <person name="Malandrin L."/>
            <person name="Malas T.B."/>
            <person name="Moussa E."/>
            <person name="Nair M."/>
            <person name="Reid A.J."/>
            <person name="Sanders M."/>
            <person name="Sharma J."/>
            <person name="Tracey A."/>
            <person name="Quail M.A."/>
            <person name="Weir W."/>
            <person name="Wastling J.M."/>
            <person name="Hall N."/>
            <person name="Willadsen P."/>
            <person name="Lingelbach K."/>
            <person name="Shiels B."/>
            <person name="Tait A."/>
            <person name="Berriman M."/>
            <person name="Allred D.R."/>
            <person name="Pain A."/>
        </authorList>
    </citation>
    <scope>NUCLEOTIDE SEQUENCE</scope>
    <source>
        <strain evidence="12">1802A</strain>
    </source>
</reference>
<feature type="binding site" evidence="10">
    <location>
        <begin position="425"/>
        <end position="427"/>
    </location>
    <ligand>
        <name>GTP</name>
        <dbReference type="ChEBI" id="CHEBI:37565"/>
    </ligand>
</feature>
<keyword evidence="6 10" id="KW-0658">Purine biosynthesis</keyword>
<dbReference type="CDD" id="cd03108">
    <property type="entry name" value="AdSS"/>
    <property type="match status" value="1"/>
</dbReference>
<dbReference type="HAMAP" id="MF_00011">
    <property type="entry name" value="Adenylosucc_synth"/>
    <property type="match status" value="1"/>
</dbReference>
<dbReference type="GO" id="GO:0046040">
    <property type="term" value="P:IMP metabolic process"/>
    <property type="evidence" value="ECO:0007669"/>
    <property type="project" value="TreeGrafter"/>
</dbReference>
<organism evidence="12 13">
    <name type="scientific">Babesia divergens</name>
    <dbReference type="NCBI Taxonomy" id="32595"/>
    <lineage>
        <taxon>Eukaryota</taxon>
        <taxon>Sar</taxon>
        <taxon>Alveolata</taxon>
        <taxon>Apicomplexa</taxon>
        <taxon>Aconoidasida</taxon>
        <taxon>Piroplasmida</taxon>
        <taxon>Babesiidae</taxon>
        <taxon>Babesia</taxon>
    </lineage>
</organism>
<feature type="binding site" evidence="10">
    <location>
        <begin position="307"/>
        <end position="313"/>
    </location>
    <ligand>
        <name>substrate</name>
    </ligand>
</feature>
<comment type="similarity">
    <text evidence="10 11">Belongs to the adenylosuccinate synthetase family.</text>
</comment>
<dbReference type="GO" id="GO:0004019">
    <property type="term" value="F:adenylosuccinate synthase activity"/>
    <property type="evidence" value="ECO:0007669"/>
    <property type="project" value="UniProtKB-UniRule"/>
</dbReference>
<evidence type="ECO:0000256" key="8">
    <source>
        <dbReference type="ARBA" id="ARBA00023134"/>
    </source>
</evidence>
<comment type="subcellular location">
    <subcellularLocation>
        <location evidence="10">Cytoplasm</location>
    </subcellularLocation>
</comment>
<feature type="binding site" evidence="10">
    <location>
        <position position="311"/>
    </location>
    <ligand>
        <name>IMP</name>
        <dbReference type="ChEBI" id="CHEBI:58053"/>
    </ligand>
</feature>
<feature type="binding site" evidence="10">
    <location>
        <begin position="24"/>
        <end position="27"/>
    </location>
    <ligand>
        <name>IMP</name>
        <dbReference type="ChEBI" id="CHEBI:58053"/>
    </ligand>
</feature>
<evidence type="ECO:0000256" key="7">
    <source>
        <dbReference type="ARBA" id="ARBA00022842"/>
    </source>
</evidence>
<dbReference type="Gene3D" id="1.10.300.10">
    <property type="entry name" value="Adenylosuccinate Synthetase, subunit A, domain 2"/>
    <property type="match status" value="1"/>
</dbReference>
<comment type="function">
    <text evidence="11">Plays an important role in the de novo pathway of purine nucleotide biosynthesis.</text>
</comment>
<protein>
    <recommendedName>
        <fullName evidence="10 11">Adenylosuccinate synthetase</fullName>
        <shortName evidence="10">AMPSase</shortName>
        <shortName evidence="10">AdSS</shortName>
        <ecNumber evidence="10 11">6.3.4.4</ecNumber>
    </recommendedName>
    <alternativeName>
        <fullName evidence="10">IMP--aspartate ligase</fullName>
    </alternativeName>
</protein>
<dbReference type="GO" id="GO:0000287">
    <property type="term" value="F:magnesium ion binding"/>
    <property type="evidence" value="ECO:0007669"/>
    <property type="project" value="UniProtKB-UniRule"/>
</dbReference>
<feature type="active site" description="Proton acceptor" evidence="10">
    <location>
        <position position="24"/>
    </location>
</feature>
<dbReference type="PROSITE" id="PS01266">
    <property type="entry name" value="ADENYLOSUCCIN_SYN_1"/>
    <property type="match status" value="1"/>
</dbReference>
<comment type="subunit">
    <text evidence="1 10">Homodimer.</text>
</comment>
<evidence type="ECO:0000256" key="4">
    <source>
        <dbReference type="ARBA" id="ARBA00022723"/>
    </source>
</evidence>
<dbReference type="Gene3D" id="3.90.170.10">
    <property type="entry name" value="Adenylosuccinate Synthetase, subunit A, domain 3"/>
    <property type="match status" value="1"/>
</dbReference>
<sequence length="437" mass="49366">MDECARFDPDLHKVFLISGMQWGDEGKGKAVAVFSKDIDIIAKYNGGHNAGHEIILNGKQYKLHLLPGGSLYKSTTNVLGQGMVIHLTSLLKEIEVLREHGIEVIDRLIISDRAHLLLEAHIEVDRNMEKNRMTHGGKIGTTLRGIGPCYATRSFRTGVLVGDMKHWDVFKENVINIYRRHTNPETADNMAQEEIERHEKLYKIFSKCICDTGYFMSESIKAGKRILLEGSNGSLLDINMGTYPFVTSSVTLACGAYVGLGVPLNTPMFRIGILKCYQTRVGMGPFPTEFFDENYDHIQKDGTEVGVSTARLRRCGWLDLVAARYVQRVNCFNVVYLTKLDVLTGLKEIKVCVDYRNKKTGELLERGRFPATVAMLEETEPVYKTFPGWDQIVSSVKNYNDLPENLRNYVEFVQQDLNVFIQWVGVGQDVRSTIVRA</sequence>
<evidence type="ECO:0000256" key="9">
    <source>
        <dbReference type="ARBA" id="ARBA00025008"/>
    </source>
</evidence>
<feature type="binding site" evidence="10">
    <location>
        <position position="232"/>
    </location>
    <ligand>
        <name>IMP</name>
        <dbReference type="ChEBI" id="CHEBI:58053"/>
    </ligand>
</feature>
<dbReference type="InterPro" id="IPR018220">
    <property type="entry name" value="Adenylosuccin_syn_GTP-bd"/>
</dbReference>
<comment type="miscellaneous">
    <text evidence="10">Parasitic protozoa lack the de novo purine biosynthesis pathway and rely exclusively on the salvage pathway for their purine nucleotide requirements.</text>
</comment>
<dbReference type="PANTHER" id="PTHR11846">
    <property type="entry name" value="ADENYLOSUCCINATE SYNTHETASE"/>
    <property type="match status" value="1"/>
</dbReference>
<feature type="binding site" evidence="10">
    <location>
        <begin position="339"/>
        <end position="341"/>
    </location>
    <ligand>
        <name>GTP</name>
        <dbReference type="ChEBI" id="CHEBI:37565"/>
    </ligand>
</feature>
<feature type="binding site" evidence="10">
    <location>
        <position position="51"/>
    </location>
    <ligand>
        <name>Mg(2+)</name>
        <dbReference type="ChEBI" id="CHEBI:18420"/>
    </ligand>
</feature>
<dbReference type="EC" id="6.3.4.4" evidence="10 11"/>
<accession>A0AAD9GJW5</accession>
<dbReference type="EMBL" id="JAHBMH010000007">
    <property type="protein sequence ID" value="KAK1939511.1"/>
    <property type="molecule type" value="Genomic_DNA"/>
</dbReference>
<dbReference type="InterPro" id="IPR042111">
    <property type="entry name" value="Adenylosuccinate_synth_dom3"/>
</dbReference>
<dbReference type="Pfam" id="PF00709">
    <property type="entry name" value="Adenylsucc_synt"/>
    <property type="match status" value="1"/>
</dbReference>
<evidence type="ECO:0000256" key="10">
    <source>
        <dbReference type="HAMAP-Rule" id="MF_03125"/>
    </source>
</evidence>
<keyword evidence="13" id="KW-1185">Reference proteome</keyword>
<keyword evidence="2 10" id="KW-0963">Cytoplasm</keyword>
<feature type="binding site" evidence="10">
    <location>
        <begin position="49"/>
        <end position="52"/>
    </location>
    <ligand>
        <name>IMP</name>
        <dbReference type="ChEBI" id="CHEBI:58053"/>
    </ligand>
</feature>
<feature type="binding site" evidence="10">
    <location>
        <position position="247"/>
    </location>
    <ligand>
        <name>IMP</name>
        <dbReference type="ChEBI" id="CHEBI:58053"/>
    </ligand>
</feature>
<dbReference type="InterPro" id="IPR001114">
    <property type="entry name" value="Adenylosuccinate_synthetase"/>
</dbReference>
<dbReference type="GO" id="GO:0005525">
    <property type="term" value="F:GTP binding"/>
    <property type="evidence" value="ECO:0007669"/>
    <property type="project" value="UniProtKB-UniRule"/>
</dbReference>
<dbReference type="Proteomes" id="UP001195914">
    <property type="component" value="Unassembled WGS sequence"/>
</dbReference>
<reference evidence="12" key="2">
    <citation type="submission" date="2021-05" db="EMBL/GenBank/DDBJ databases">
        <authorList>
            <person name="Pain A."/>
        </authorList>
    </citation>
    <scope>NUCLEOTIDE SEQUENCE</scope>
    <source>
        <strain evidence="12">1802A</strain>
    </source>
</reference>
<comment type="pathway">
    <text evidence="10 11">Purine metabolism; AMP biosynthesis via de novo pathway; AMP from IMP: step 1/2.</text>
</comment>
<keyword evidence="4 10" id="KW-0479">Metal-binding</keyword>
<comment type="caution">
    <text evidence="12">The sequence shown here is derived from an EMBL/GenBank/DDBJ whole genome shotgun (WGS) entry which is preliminary data.</text>
</comment>
<feature type="binding site" evidence="10">
    <location>
        <position position="156"/>
    </location>
    <ligand>
        <name>IMP</name>
        <dbReference type="ChEBI" id="CHEBI:58053"/>
        <note>ligand shared between dimeric partners</note>
    </ligand>
</feature>
<evidence type="ECO:0000256" key="5">
    <source>
        <dbReference type="ARBA" id="ARBA00022741"/>
    </source>
</evidence>
<gene>
    <name evidence="12" type="ORF">X943_000623</name>
</gene>
<feature type="binding site" evidence="10">
    <location>
        <position position="313"/>
    </location>
    <ligand>
        <name>GTP</name>
        <dbReference type="ChEBI" id="CHEBI:37565"/>
    </ligand>
</feature>
<keyword evidence="8 10" id="KW-0342">GTP-binding</keyword>
<dbReference type="GO" id="GO:0005737">
    <property type="term" value="C:cytoplasm"/>
    <property type="evidence" value="ECO:0007669"/>
    <property type="project" value="UniProtKB-SubCell"/>
</dbReference>
<feature type="binding site" evidence="10">
    <location>
        <begin position="51"/>
        <end position="53"/>
    </location>
    <ligand>
        <name>GTP</name>
        <dbReference type="ChEBI" id="CHEBI:37565"/>
    </ligand>
</feature>
<comment type="cofactor">
    <cofactor evidence="10">
        <name>Mg(2+)</name>
        <dbReference type="ChEBI" id="CHEBI:18420"/>
    </cofactor>
    <text evidence="10">Binds 1 Mg(2+) ion per subunit.</text>
</comment>
<keyword evidence="3 10" id="KW-0436">Ligase</keyword>
<dbReference type="InterPro" id="IPR027417">
    <property type="entry name" value="P-loop_NTPase"/>
</dbReference>
<keyword evidence="5 10" id="KW-0547">Nucleotide-binding</keyword>
<evidence type="ECO:0000256" key="1">
    <source>
        <dbReference type="ARBA" id="ARBA00011738"/>
    </source>
</evidence>
<dbReference type="NCBIfam" id="TIGR00184">
    <property type="entry name" value="purA"/>
    <property type="match status" value="1"/>
</dbReference>
<comment type="function">
    <text evidence="9">Plays an important role in the salvage pathway for purine nucleotide biosynthesis. Catalyzes the first committed step in the biosynthesis of AMP from IMP.</text>
</comment>
<dbReference type="AlphaFoldDB" id="A0AAD9GJW5"/>
<dbReference type="InterPro" id="IPR042109">
    <property type="entry name" value="Adenylosuccinate_synth_dom1"/>
</dbReference>
<evidence type="ECO:0000256" key="11">
    <source>
        <dbReference type="RuleBase" id="RU000520"/>
    </source>
</evidence>
<evidence type="ECO:0000313" key="13">
    <source>
        <dbReference type="Proteomes" id="UP001195914"/>
    </source>
</evidence>
<dbReference type="NCBIfam" id="NF002223">
    <property type="entry name" value="PRK01117.1"/>
    <property type="match status" value="1"/>
</dbReference>
<feature type="binding site" evidence="10">
    <location>
        <begin position="23"/>
        <end position="29"/>
    </location>
    <ligand>
        <name>GTP</name>
        <dbReference type="ChEBI" id="CHEBI:37565"/>
    </ligand>
</feature>
<dbReference type="Gene3D" id="3.40.440.10">
    <property type="entry name" value="Adenylosuccinate Synthetase, subunit A, domain 1"/>
    <property type="match status" value="1"/>
</dbReference>
<dbReference type="GO" id="GO:0044208">
    <property type="term" value="P:'de novo' AMP biosynthetic process"/>
    <property type="evidence" value="ECO:0007669"/>
    <property type="project" value="UniProtKB-UniRule"/>
</dbReference>
<dbReference type="SMART" id="SM00788">
    <property type="entry name" value="Adenylsucc_synt"/>
    <property type="match status" value="1"/>
</dbReference>
<comment type="function">
    <text evidence="10">Plays an important role in the salvage pathway for purine nucleotide biosynthesis. Catalyzes the first commited step in the biosynthesis of AMP from IMP.</text>
</comment>
<evidence type="ECO:0000256" key="6">
    <source>
        <dbReference type="ARBA" id="ARBA00022755"/>
    </source>
</evidence>
<evidence type="ECO:0000256" key="3">
    <source>
        <dbReference type="ARBA" id="ARBA00022598"/>
    </source>
</evidence>